<proteinExistence type="predicted"/>
<protein>
    <submittedName>
        <fullName evidence="10">PTS mannose transporter subunit IID</fullName>
    </submittedName>
</protein>
<feature type="transmembrane region" description="Helical" evidence="9">
    <location>
        <begin position="259"/>
        <end position="277"/>
    </location>
</feature>
<keyword evidence="3" id="KW-1003">Cell membrane</keyword>
<evidence type="ECO:0000256" key="1">
    <source>
        <dbReference type="ARBA" id="ARBA00004651"/>
    </source>
</evidence>
<dbReference type="NCBIfam" id="NF008315">
    <property type="entry name" value="PRK11103.1"/>
    <property type="match status" value="1"/>
</dbReference>
<accession>A0ABX4SBA4</accession>
<dbReference type="EMBL" id="LXFV01000001">
    <property type="protein sequence ID" value="PKX87781.1"/>
    <property type="molecule type" value="Genomic_DNA"/>
</dbReference>
<evidence type="ECO:0000313" key="11">
    <source>
        <dbReference type="Proteomes" id="UP000234468"/>
    </source>
</evidence>
<evidence type="ECO:0000256" key="6">
    <source>
        <dbReference type="ARBA" id="ARBA00022692"/>
    </source>
</evidence>
<evidence type="ECO:0000256" key="2">
    <source>
        <dbReference type="ARBA" id="ARBA00022448"/>
    </source>
</evidence>
<evidence type="ECO:0000256" key="3">
    <source>
        <dbReference type="ARBA" id="ARBA00022475"/>
    </source>
</evidence>
<evidence type="ECO:0000313" key="10">
    <source>
        <dbReference type="EMBL" id="PKX87781.1"/>
    </source>
</evidence>
<dbReference type="PANTHER" id="PTHR32502:SF5">
    <property type="entry name" value="N-ACETYLGALACTOSAMINE PERMEASE IID COMPONENT-RELATED"/>
    <property type="match status" value="1"/>
</dbReference>
<dbReference type="PANTHER" id="PTHR32502">
    <property type="entry name" value="N-ACETYLGALACTOSAMINE PERMEASE II COMPONENT-RELATED"/>
    <property type="match status" value="1"/>
</dbReference>
<keyword evidence="5" id="KW-0598">Phosphotransferase system</keyword>
<sequence length="280" mass="30819">MIENKNVKKLTDSDIRAVFIRSNLFQGSWNFERMQALGFCFSMVPVIRRLYPENSEERKQAIKRHLEFFNTQPFVAAPVLGVTMAMEEQRANGAPIDDAAINGLKVGLMGPLAGVGDPIFWGTARPVFAALGAGIAMSGSLLGPVLFFVLFNLVRLLVRYYGVAYGYRKGIDIVSDMGGGFLQKMTEAASILGLFVMGALVNKWTHVNIPMVVSTVTNQNGETTVTTVQSILDQLMPGLVPLLLTFGCMWLLRRKVNALWLIMGFFAIGIFGYWIGLLGV</sequence>
<dbReference type="InterPro" id="IPR004704">
    <property type="entry name" value="PTS_IID_man"/>
</dbReference>
<evidence type="ECO:0000256" key="9">
    <source>
        <dbReference type="SAM" id="Phobius"/>
    </source>
</evidence>
<dbReference type="RefSeq" id="WP_048260294.1">
    <property type="nucleotide sequence ID" value="NZ_AODU01000011.1"/>
</dbReference>
<name>A0ABX4SBA4_9GAMM</name>
<keyword evidence="7 9" id="KW-1133">Transmembrane helix</keyword>
<evidence type="ECO:0000256" key="7">
    <source>
        <dbReference type="ARBA" id="ARBA00022989"/>
    </source>
</evidence>
<organism evidence="10 11">
    <name type="scientific">Pectobacterium peruviense</name>
    <dbReference type="NCBI Taxonomy" id="2066479"/>
    <lineage>
        <taxon>Bacteria</taxon>
        <taxon>Pseudomonadati</taxon>
        <taxon>Pseudomonadota</taxon>
        <taxon>Gammaproteobacteria</taxon>
        <taxon>Enterobacterales</taxon>
        <taxon>Pectobacteriaceae</taxon>
        <taxon>Pectobacterium</taxon>
    </lineage>
</organism>
<keyword evidence="2" id="KW-0813">Transport</keyword>
<dbReference type="Proteomes" id="UP000234468">
    <property type="component" value="Unassembled WGS sequence"/>
</dbReference>
<gene>
    <name evidence="10" type="ORF">A0G03_00800</name>
</gene>
<evidence type="ECO:0000256" key="5">
    <source>
        <dbReference type="ARBA" id="ARBA00022683"/>
    </source>
</evidence>
<feature type="transmembrane region" description="Helical" evidence="9">
    <location>
        <begin position="235"/>
        <end position="252"/>
    </location>
</feature>
<feature type="transmembrane region" description="Helical" evidence="9">
    <location>
        <begin position="127"/>
        <end position="151"/>
    </location>
</feature>
<comment type="caution">
    <text evidence="10">The sequence shown here is derived from an EMBL/GenBank/DDBJ whole genome shotgun (WGS) entry which is preliminary data.</text>
</comment>
<evidence type="ECO:0000256" key="8">
    <source>
        <dbReference type="ARBA" id="ARBA00023136"/>
    </source>
</evidence>
<evidence type="ECO:0000256" key="4">
    <source>
        <dbReference type="ARBA" id="ARBA00022597"/>
    </source>
</evidence>
<reference evidence="10 11" key="1">
    <citation type="submission" date="2016-04" db="EMBL/GenBank/DDBJ databases">
        <title>New species of Pectobacterium.</title>
        <authorList>
            <person name="Waleron M."/>
            <person name="Misztak A.E."/>
            <person name="Waleron K."/>
        </authorList>
    </citation>
    <scope>NUCLEOTIDE SEQUENCE [LARGE SCALE GENOMIC DNA]</scope>
    <source>
        <strain evidence="10 11">IFB5232</strain>
    </source>
</reference>
<dbReference type="PROSITE" id="PS51108">
    <property type="entry name" value="PTS_EIID"/>
    <property type="match status" value="1"/>
</dbReference>
<keyword evidence="4" id="KW-0762">Sugar transport</keyword>
<keyword evidence="11" id="KW-1185">Reference proteome</keyword>
<dbReference type="NCBIfam" id="TIGR00828">
    <property type="entry name" value="EIID-AGA"/>
    <property type="match status" value="1"/>
</dbReference>
<keyword evidence="8 9" id="KW-0472">Membrane</keyword>
<dbReference type="Pfam" id="PF03613">
    <property type="entry name" value="EIID-AGA"/>
    <property type="match status" value="1"/>
</dbReference>
<keyword evidence="6 9" id="KW-0812">Transmembrane</keyword>
<dbReference type="InterPro" id="IPR050303">
    <property type="entry name" value="GatZ_KbaZ_carbometab"/>
</dbReference>
<comment type="subcellular location">
    <subcellularLocation>
        <location evidence="1">Cell membrane</location>
        <topology evidence="1">Multi-pass membrane protein</topology>
    </subcellularLocation>
</comment>